<name>M5SH81_9BACT</name>
<evidence type="ECO:0000313" key="1">
    <source>
        <dbReference type="EMBL" id="EMI27077.1"/>
    </source>
</evidence>
<comment type="caution">
    <text evidence="1">The sequence shown here is derived from an EMBL/GenBank/DDBJ whole genome shotgun (WGS) entry which is preliminary data.</text>
</comment>
<dbReference type="EMBL" id="ANOF01000073">
    <property type="protein sequence ID" value="EMI27077.1"/>
    <property type="molecule type" value="Genomic_DNA"/>
</dbReference>
<dbReference type="Proteomes" id="UP000011996">
    <property type="component" value="Unassembled WGS sequence"/>
</dbReference>
<accession>M5SH81</accession>
<evidence type="ECO:0000313" key="2">
    <source>
        <dbReference type="Proteomes" id="UP000011996"/>
    </source>
</evidence>
<dbReference type="STRING" id="1263868.RESH_02381"/>
<protein>
    <submittedName>
        <fullName evidence="1">Uncharacterized protein</fullName>
    </submittedName>
</protein>
<organism evidence="1 2">
    <name type="scientific">Rhodopirellula europaea SH398</name>
    <dbReference type="NCBI Taxonomy" id="1263868"/>
    <lineage>
        <taxon>Bacteria</taxon>
        <taxon>Pseudomonadati</taxon>
        <taxon>Planctomycetota</taxon>
        <taxon>Planctomycetia</taxon>
        <taxon>Pirellulales</taxon>
        <taxon>Pirellulaceae</taxon>
        <taxon>Rhodopirellula</taxon>
    </lineage>
</organism>
<gene>
    <name evidence="1" type="ORF">RESH_02381</name>
</gene>
<sequence length="45" mass="4945">MGCPAAIITLGEVKSHDSERGSAHLKSIHPSRVFTRQQFVGHRSD</sequence>
<reference evidence="1 2" key="1">
    <citation type="journal article" date="2013" name="Mar. Genomics">
        <title>Expression of sulfatases in Rhodopirellula baltica and the diversity of sulfatases in the genus Rhodopirellula.</title>
        <authorList>
            <person name="Wegner C.E."/>
            <person name="Richter-Heitmann T."/>
            <person name="Klindworth A."/>
            <person name="Klockow C."/>
            <person name="Richter M."/>
            <person name="Achstetter T."/>
            <person name="Glockner F.O."/>
            <person name="Harder J."/>
        </authorList>
    </citation>
    <scope>NUCLEOTIDE SEQUENCE [LARGE SCALE GENOMIC DNA]</scope>
    <source>
        <strain evidence="1 2">SH398</strain>
    </source>
</reference>
<dbReference type="AlphaFoldDB" id="M5SH81"/>
<proteinExistence type="predicted"/>